<organism evidence="1 2">
    <name type="scientific">Tritrichomonas musculus</name>
    <dbReference type="NCBI Taxonomy" id="1915356"/>
    <lineage>
        <taxon>Eukaryota</taxon>
        <taxon>Metamonada</taxon>
        <taxon>Parabasalia</taxon>
        <taxon>Tritrichomonadida</taxon>
        <taxon>Tritrichomonadidae</taxon>
        <taxon>Tritrichomonas</taxon>
    </lineage>
</organism>
<sequence length="471" mass="53120">MGISVSDFSCIPNSIKIEATIIAIILDEKDIISDITIDAIENRIPIIDGCIAAADRTTIFKTRYESRNFYGDNSQIANWCKKADSFRSSILRKPIPEISNIKKEDYPNELIRATSKAIEDCKSNSFTAINYKLNLSISSSVDKTATTNSTKTSQGLACIFSYFSSVVIDDDGRILSVLLDSIEPKITYDNNGNVLKRDFEGSKREIGNFDFSFKNKFIGLKSGEIESINGLTNNNQKFCKLVEKASVFKKTAIINSISYRFGEKVEVPITDIEKDRFVSIQISDNISYRPLTEFELKSGRIELTAESDTCVKFYRYGLFLDDNCIIAGDTNKNRILLSDFLTGGLENTYCFGYDSFVENADSDKSGVICATNDLWKVYNIRYVYSGYYQVNVDVKNDKNVLMMNKEKAYKANPIPPGKEFPFCDSVNPDHLLHVDGGRKIVSGTYYVKKETVFTDGINEYIINDHENLFFS</sequence>
<comment type="caution">
    <text evidence="1">The sequence shown here is derived from an EMBL/GenBank/DDBJ whole genome shotgun (WGS) entry which is preliminary data.</text>
</comment>
<dbReference type="EMBL" id="JAPFFF010000004">
    <property type="protein sequence ID" value="KAK8892398.1"/>
    <property type="molecule type" value="Genomic_DNA"/>
</dbReference>
<proteinExistence type="predicted"/>
<keyword evidence="2" id="KW-1185">Reference proteome</keyword>
<dbReference type="Proteomes" id="UP001470230">
    <property type="component" value="Unassembled WGS sequence"/>
</dbReference>
<reference evidence="1 2" key="1">
    <citation type="submission" date="2024-04" db="EMBL/GenBank/DDBJ databases">
        <title>Tritrichomonas musculus Genome.</title>
        <authorList>
            <person name="Alves-Ferreira E."/>
            <person name="Grigg M."/>
            <person name="Lorenzi H."/>
            <person name="Galac M."/>
        </authorList>
    </citation>
    <scope>NUCLEOTIDE SEQUENCE [LARGE SCALE GENOMIC DNA]</scope>
    <source>
        <strain evidence="1 2">EAF2021</strain>
    </source>
</reference>
<evidence type="ECO:0000313" key="2">
    <source>
        <dbReference type="Proteomes" id="UP001470230"/>
    </source>
</evidence>
<accession>A0ABR2KNJ3</accession>
<evidence type="ECO:0000313" key="1">
    <source>
        <dbReference type="EMBL" id="KAK8892398.1"/>
    </source>
</evidence>
<name>A0ABR2KNJ3_9EUKA</name>
<gene>
    <name evidence="1" type="ORF">M9Y10_029624</name>
</gene>
<protein>
    <submittedName>
        <fullName evidence="1">Uncharacterized protein</fullName>
    </submittedName>
</protein>